<name>A0AAD7DJ59_MYCRO</name>
<keyword evidence="3 4" id="KW-0067">ATP-binding</keyword>
<dbReference type="Pfam" id="PF18130">
    <property type="entry name" value="ATPgrasp_N"/>
    <property type="match status" value="1"/>
</dbReference>
<sequence>MSALKNAGGLRFSTLLSTTRCALLLVEVAPGSVEARWHINHPSEYYQTIDVTLTQPTSEASDIQQKVALSDTIDDEPHRFLVNCIKLGVPEQRYIKLIIPTVEGFIGRRNFFERRLLDCPFTQEIVSFLVPERRAGPAQLEARLAFPWLLSAQASRQNVVLVEGYPHLQMGAGFIQAVKDLDVALLVLGPKGPKHWLEDPANAAGFCQALVPVDLTFDAGLPGRIADAVRGYIAFDKVDGIFTAHDRYLVATAQAAVILGLPSAPVRAHEISTDKYAMRQFQADSQSSDFQLFQFNGVDDAQRRLAAATDPVVVSYPAIVKPISGFASEGVAKVANQGELLESIGRVNTARHGAVVIVETYIDGPEFDANFVLRDGEILFFELTDDFPSEGDMTGAGASAPFFETSELTPSGLNHTEREIVRTSLHKTLLDLGFTWGLYHIEGRLKDSSKEYRADAGGIVDLHERLVPRRTNPSCFLLEINARVPGVGCSFSTIHTYGADFYAVPLLACTRDAERLKLIATPFAFPARPDGSQYWCQTVFIQPARGGATHRTTRAATSFADGLSLGPISPVGCRSTRRGPSSRTPPPGSASCSHTSLCTPGRAAVMSGNSLR</sequence>
<gene>
    <name evidence="8" type="ORF">B0H17DRAFT_1280677</name>
</gene>
<evidence type="ECO:0000259" key="7">
    <source>
        <dbReference type="PROSITE" id="PS50975"/>
    </source>
</evidence>
<feature type="chain" id="PRO_5042270033" evidence="6">
    <location>
        <begin position="36"/>
        <end position="612"/>
    </location>
</feature>
<dbReference type="GO" id="GO:0016874">
    <property type="term" value="F:ligase activity"/>
    <property type="evidence" value="ECO:0007669"/>
    <property type="project" value="UniProtKB-KW"/>
</dbReference>
<feature type="domain" description="ATP-grasp" evidence="7">
    <location>
        <begin position="290"/>
        <end position="510"/>
    </location>
</feature>
<dbReference type="AlphaFoldDB" id="A0AAD7DJ59"/>
<dbReference type="Proteomes" id="UP001221757">
    <property type="component" value="Unassembled WGS sequence"/>
</dbReference>
<dbReference type="GO" id="GO:0046872">
    <property type="term" value="F:metal ion binding"/>
    <property type="evidence" value="ECO:0007669"/>
    <property type="project" value="InterPro"/>
</dbReference>
<evidence type="ECO:0000256" key="6">
    <source>
        <dbReference type="SAM" id="SignalP"/>
    </source>
</evidence>
<dbReference type="InterPro" id="IPR052032">
    <property type="entry name" value="ATP-dep_AA_Ligase"/>
</dbReference>
<keyword evidence="1" id="KW-0436">Ligase</keyword>
<feature type="signal peptide" evidence="6">
    <location>
        <begin position="1"/>
        <end position="35"/>
    </location>
</feature>
<evidence type="ECO:0000256" key="1">
    <source>
        <dbReference type="ARBA" id="ARBA00022598"/>
    </source>
</evidence>
<feature type="region of interest" description="Disordered" evidence="5">
    <location>
        <begin position="573"/>
        <end position="595"/>
    </location>
</feature>
<dbReference type="InterPro" id="IPR011761">
    <property type="entry name" value="ATP-grasp"/>
</dbReference>
<dbReference type="PROSITE" id="PS50975">
    <property type="entry name" value="ATP_GRASP"/>
    <property type="match status" value="1"/>
</dbReference>
<organism evidence="8 9">
    <name type="scientific">Mycena rosella</name>
    <name type="common">Pink bonnet</name>
    <name type="synonym">Agaricus rosellus</name>
    <dbReference type="NCBI Taxonomy" id="1033263"/>
    <lineage>
        <taxon>Eukaryota</taxon>
        <taxon>Fungi</taxon>
        <taxon>Dikarya</taxon>
        <taxon>Basidiomycota</taxon>
        <taxon>Agaricomycotina</taxon>
        <taxon>Agaricomycetes</taxon>
        <taxon>Agaricomycetidae</taxon>
        <taxon>Agaricales</taxon>
        <taxon>Marasmiineae</taxon>
        <taxon>Mycenaceae</taxon>
        <taxon>Mycena</taxon>
    </lineage>
</organism>
<dbReference type="InterPro" id="IPR041472">
    <property type="entry name" value="BL00235/CARNS1_N"/>
</dbReference>
<dbReference type="Pfam" id="PF13535">
    <property type="entry name" value="ATP-grasp_4"/>
    <property type="match status" value="1"/>
</dbReference>
<dbReference type="Gene3D" id="3.40.50.20">
    <property type="match status" value="1"/>
</dbReference>
<evidence type="ECO:0000313" key="8">
    <source>
        <dbReference type="EMBL" id="KAJ7692900.1"/>
    </source>
</evidence>
<dbReference type="GO" id="GO:0005524">
    <property type="term" value="F:ATP binding"/>
    <property type="evidence" value="ECO:0007669"/>
    <property type="project" value="UniProtKB-UniRule"/>
</dbReference>
<reference evidence="8" key="1">
    <citation type="submission" date="2023-03" db="EMBL/GenBank/DDBJ databases">
        <title>Massive genome expansion in bonnet fungi (Mycena s.s.) driven by repeated elements and novel gene families across ecological guilds.</title>
        <authorList>
            <consortium name="Lawrence Berkeley National Laboratory"/>
            <person name="Harder C.B."/>
            <person name="Miyauchi S."/>
            <person name="Viragh M."/>
            <person name="Kuo A."/>
            <person name="Thoen E."/>
            <person name="Andreopoulos B."/>
            <person name="Lu D."/>
            <person name="Skrede I."/>
            <person name="Drula E."/>
            <person name="Henrissat B."/>
            <person name="Morin E."/>
            <person name="Kohler A."/>
            <person name="Barry K."/>
            <person name="LaButti K."/>
            <person name="Morin E."/>
            <person name="Salamov A."/>
            <person name="Lipzen A."/>
            <person name="Mereny Z."/>
            <person name="Hegedus B."/>
            <person name="Baldrian P."/>
            <person name="Stursova M."/>
            <person name="Weitz H."/>
            <person name="Taylor A."/>
            <person name="Grigoriev I.V."/>
            <person name="Nagy L.G."/>
            <person name="Martin F."/>
            <person name="Kauserud H."/>
        </authorList>
    </citation>
    <scope>NUCLEOTIDE SEQUENCE</scope>
    <source>
        <strain evidence="8">CBHHK067</strain>
    </source>
</reference>
<dbReference type="Gene3D" id="3.30.470.20">
    <property type="entry name" value="ATP-grasp fold, B domain"/>
    <property type="match status" value="1"/>
</dbReference>
<keyword evidence="6" id="KW-0732">Signal</keyword>
<evidence type="ECO:0000256" key="5">
    <source>
        <dbReference type="SAM" id="MobiDB-lite"/>
    </source>
</evidence>
<evidence type="ECO:0000256" key="2">
    <source>
        <dbReference type="ARBA" id="ARBA00022741"/>
    </source>
</evidence>
<keyword evidence="2 4" id="KW-0547">Nucleotide-binding</keyword>
<comment type="caution">
    <text evidence="8">The sequence shown here is derived from an EMBL/GenBank/DDBJ whole genome shotgun (WGS) entry which is preliminary data.</text>
</comment>
<proteinExistence type="predicted"/>
<evidence type="ECO:0000313" key="9">
    <source>
        <dbReference type="Proteomes" id="UP001221757"/>
    </source>
</evidence>
<dbReference type="SUPFAM" id="SSF56059">
    <property type="entry name" value="Glutathione synthetase ATP-binding domain-like"/>
    <property type="match status" value="1"/>
</dbReference>
<evidence type="ECO:0000256" key="4">
    <source>
        <dbReference type="PROSITE-ProRule" id="PRU00409"/>
    </source>
</evidence>
<dbReference type="PANTHER" id="PTHR43585:SF2">
    <property type="entry name" value="ATP-GRASP ENZYME FSQD"/>
    <property type="match status" value="1"/>
</dbReference>
<accession>A0AAD7DJ59</accession>
<dbReference type="EMBL" id="JARKIE010000049">
    <property type="protein sequence ID" value="KAJ7692900.1"/>
    <property type="molecule type" value="Genomic_DNA"/>
</dbReference>
<evidence type="ECO:0000256" key="3">
    <source>
        <dbReference type="ARBA" id="ARBA00022840"/>
    </source>
</evidence>
<protein>
    <submittedName>
        <fullName evidence="8">ATP-grasp domain-containing protein</fullName>
    </submittedName>
</protein>
<keyword evidence="9" id="KW-1185">Reference proteome</keyword>
<dbReference type="PANTHER" id="PTHR43585">
    <property type="entry name" value="FUMIPYRROLE BIOSYNTHESIS PROTEIN C"/>
    <property type="match status" value="1"/>
</dbReference>